<gene>
    <name evidence="5" type="ORF">H9L10_13995</name>
</gene>
<sequence length="1104" mass="113945">MSRMPLRRLVTRVAVGALALAAPVALTPAPASAAAPDLFFSEYVEGSSNNKALEIYNATGAPVDLGAGGYAVAMYFNGSSTAGTTVPLSGTVADGDVFVLADDDAGDAIGAVADQESSSSFFNGDDAVVLTKGGSVLDVVGRIGEDPGSQWGTGVTSTQDNTLRRMAQVCSGDSDGTDAFDPAQQWEGFAQDTVDGLGTHTAECGGGPVEDAAPSVVSTTPADGGTATPTQTLGVTFSEPVDLADGAVGLSCTESGDAAVTVTGGPSTYEVDPAEDLATGQSCTLTVAADGVTDVDTLDPPDTMAGDVAVTFSVATACEADYTPVYDIQGSGTSAAVTGPVTTEGVVVADYEGPSPALRGFYLQDLEGDADPATSDGIFVFNGTADSVEAGDVVRVTGTAGEYQGQTQVSSVSSVEACGSGSVEPTEVTLPLAGPDDLERYEGMLVTFPQELSVTEHYLLGRFGQVTLSSGGRLQQPTNVVEPGPEANALQARNDLNQVILDDTLQSQNPDPVIWGRGGQPLTAENTLRGGDTTTGATGILTYTWGGSSASPNAYRLRPLNRSGEGIEFEAKNPRPSTPTDVGGDVQVVGMNLLNYFTTLDDGSADACRGGVEGAPMECRGAETQEELERQTAKTVAAITAMDADVYGVNEIENDGYGQGSAIAYLVDRLNEATAPGTYAFVDVDARTGQTDALGDDAIKVGLLYKPGSVTPVGDTAALNTEEFVTGGDSSPRNRPSLAQAWRVDATGGVFVTDVNHLKSKGSECETSDTGDGQGNCAVVRTNAVRTLLDWLGTDPTGTGDDDVLLIGDYNSYAKETPIRTLEDGGYTNLVAAYQGEDAYSYVFDGQWGYLDQALGSASLVGQVTGVADYHINADEPSVLDYNTNYKSPEQLDSLYAPDQYRVSDHDPVVVGLSPRGPLAAGAAFADGSVACGRGNASLTVTVEGSDAATVEVDWGDGSVSTREDVTGEVTLGHTYRSAGRHTATVTVTDDEGRTTTTTAEVVVEYRLDVVPGGRHPLTLPRGVHIPVVALVRDCDGRPVRGGAAPEVTLTGPDGEQVYSGTMSSVLVAWLDTVPTRGLPRGTYELTVTLPETGQSSSRSVRLR</sequence>
<dbReference type="Pfam" id="PF18911">
    <property type="entry name" value="PKD_4"/>
    <property type="match status" value="1"/>
</dbReference>
<dbReference type="PANTHER" id="PTHR42834">
    <property type="entry name" value="ENDONUCLEASE/EXONUCLEASE/PHOSPHATASE FAMILY PROTEIN (AFU_ORTHOLOGUE AFUA_3G09210)"/>
    <property type="match status" value="1"/>
</dbReference>
<evidence type="ECO:0000259" key="3">
    <source>
        <dbReference type="PROSITE" id="PS50093"/>
    </source>
</evidence>
<dbReference type="Proteomes" id="UP000515976">
    <property type="component" value="Chromosome"/>
</dbReference>
<feature type="domain" description="LTD" evidence="4">
    <location>
        <begin position="25"/>
        <end position="204"/>
    </location>
</feature>
<dbReference type="GO" id="GO:0004519">
    <property type="term" value="F:endonuclease activity"/>
    <property type="evidence" value="ECO:0007669"/>
    <property type="project" value="UniProtKB-KW"/>
</dbReference>
<evidence type="ECO:0000256" key="1">
    <source>
        <dbReference type="ARBA" id="ARBA00022729"/>
    </source>
</evidence>
<evidence type="ECO:0000256" key="2">
    <source>
        <dbReference type="SAM" id="SignalP"/>
    </source>
</evidence>
<dbReference type="InterPro" id="IPR013783">
    <property type="entry name" value="Ig-like_fold"/>
</dbReference>
<dbReference type="AlphaFoldDB" id="A0A7G9R124"/>
<name>A0A7G9R124_9MICO</name>
<dbReference type="CDD" id="cd00146">
    <property type="entry name" value="PKD"/>
    <property type="match status" value="1"/>
</dbReference>
<dbReference type="InterPro" id="IPR036691">
    <property type="entry name" value="Endo/exonu/phosph_ase_sf"/>
</dbReference>
<dbReference type="InterPro" id="IPR032812">
    <property type="entry name" value="SbsA_Ig"/>
</dbReference>
<evidence type="ECO:0000259" key="4">
    <source>
        <dbReference type="PROSITE" id="PS51841"/>
    </source>
</evidence>
<dbReference type="InterPro" id="IPR022409">
    <property type="entry name" value="PKD/Chitinase_dom"/>
</dbReference>
<dbReference type="SUPFAM" id="SSF56219">
    <property type="entry name" value="DNase I-like"/>
    <property type="match status" value="1"/>
</dbReference>
<keyword evidence="5" id="KW-0378">Hydrolase</keyword>
<evidence type="ECO:0000313" key="6">
    <source>
        <dbReference type="Proteomes" id="UP000515976"/>
    </source>
</evidence>
<dbReference type="InterPro" id="IPR001322">
    <property type="entry name" value="Lamin_tail_dom"/>
</dbReference>
<dbReference type="PROSITE" id="PS51318">
    <property type="entry name" value="TAT"/>
    <property type="match status" value="1"/>
</dbReference>
<dbReference type="PANTHER" id="PTHR42834:SF1">
    <property type="entry name" value="ENDONUCLEASE_EXONUCLEASE_PHOSPHATASE FAMILY PROTEIN (AFU_ORTHOLOGUE AFUA_3G09210)"/>
    <property type="match status" value="1"/>
</dbReference>
<evidence type="ECO:0000313" key="5">
    <source>
        <dbReference type="EMBL" id="QNN49299.1"/>
    </source>
</evidence>
<dbReference type="SUPFAM" id="SSF49299">
    <property type="entry name" value="PKD domain"/>
    <property type="match status" value="1"/>
</dbReference>
<dbReference type="Gene3D" id="3.60.10.10">
    <property type="entry name" value="Endonuclease/exonuclease/phosphatase"/>
    <property type="match status" value="1"/>
</dbReference>
<protein>
    <submittedName>
        <fullName evidence="5">ExeM/NucH family extracellular endonuclease</fullName>
    </submittedName>
</protein>
<dbReference type="InterPro" id="IPR047971">
    <property type="entry name" value="ExeM-like"/>
</dbReference>
<dbReference type="InterPro" id="IPR000601">
    <property type="entry name" value="PKD_dom"/>
</dbReference>
<dbReference type="GO" id="GO:0005975">
    <property type="term" value="P:carbohydrate metabolic process"/>
    <property type="evidence" value="ECO:0007669"/>
    <property type="project" value="UniProtKB-ARBA"/>
</dbReference>
<dbReference type="Pfam" id="PF13205">
    <property type="entry name" value="Big_5"/>
    <property type="match status" value="1"/>
</dbReference>
<dbReference type="InterPro" id="IPR035986">
    <property type="entry name" value="PKD_dom_sf"/>
</dbReference>
<dbReference type="CDD" id="cd04486">
    <property type="entry name" value="YhcR_OBF_like"/>
    <property type="match status" value="1"/>
</dbReference>
<dbReference type="CDD" id="cd10283">
    <property type="entry name" value="MnuA_DNase1-like"/>
    <property type="match status" value="1"/>
</dbReference>
<feature type="signal peptide" evidence="2">
    <location>
        <begin position="1"/>
        <end position="33"/>
    </location>
</feature>
<dbReference type="EMBL" id="CP060712">
    <property type="protein sequence ID" value="QNN49299.1"/>
    <property type="molecule type" value="Genomic_DNA"/>
</dbReference>
<dbReference type="RefSeq" id="WP_187566670.1">
    <property type="nucleotide sequence ID" value="NZ_BMMY01000012.1"/>
</dbReference>
<dbReference type="Gene3D" id="2.60.40.10">
    <property type="entry name" value="Immunoglobulins"/>
    <property type="match status" value="1"/>
</dbReference>
<keyword evidence="5" id="KW-0540">Nuclease</keyword>
<dbReference type="PROSITE" id="PS51841">
    <property type="entry name" value="LTD"/>
    <property type="match status" value="1"/>
</dbReference>
<dbReference type="InterPro" id="IPR006311">
    <property type="entry name" value="TAT_signal"/>
</dbReference>
<dbReference type="NCBIfam" id="NF033681">
    <property type="entry name" value="ExeM_NucH_DNase"/>
    <property type="match status" value="1"/>
</dbReference>
<keyword evidence="1 2" id="KW-0732">Signal</keyword>
<dbReference type="PROSITE" id="PS50093">
    <property type="entry name" value="PKD"/>
    <property type="match status" value="1"/>
</dbReference>
<keyword evidence="5" id="KW-0255">Endonuclease</keyword>
<feature type="domain" description="PKD" evidence="3">
    <location>
        <begin position="945"/>
        <end position="1005"/>
    </location>
</feature>
<feature type="chain" id="PRO_5028859560" evidence="2">
    <location>
        <begin position="34"/>
        <end position="1104"/>
    </location>
</feature>
<dbReference type="KEGG" id="pei:H9L10_13995"/>
<reference evidence="5 6" key="1">
    <citation type="submission" date="2020-08" db="EMBL/GenBank/DDBJ databases">
        <title>Genome sequence of Phycicoccus endophyticus JCM 31784T.</title>
        <authorList>
            <person name="Hyun D.-W."/>
            <person name="Bae J.-W."/>
        </authorList>
    </citation>
    <scope>NUCLEOTIDE SEQUENCE [LARGE SCALE GENOMIC DNA]</scope>
    <source>
        <strain evidence="5 6">JCM 31784</strain>
    </source>
</reference>
<dbReference type="SMART" id="SM00089">
    <property type="entry name" value="PKD"/>
    <property type="match status" value="1"/>
</dbReference>
<proteinExistence type="predicted"/>
<dbReference type="Pfam" id="PF00932">
    <property type="entry name" value="LTD"/>
    <property type="match status" value="1"/>
</dbReference>
<organism evidence="5 6">
    <name type="scientific">Phycicoccus endophyticus</name>
    <dbReference type="NCBI Taxonomy" id="1690220"/>
    <lineage>
        <taxon>Bacteria</taxon>
        <taxon>Bacillati</taxon>
        <taxon>Actinomycetota</taxon>
        <taxon>Actinomycetes</taxon>
        <taxon>Micrococcales</taxon>
        <taxon>Intrasporangiaceae</taxon>
        <taxon>Phycicoccus</taxon>
    </lineage>
</organism>
<accession>A0A7G9R124</accession>
<keyword evidence="6" id="KW-1185">Reference proteome</keyword>